<reference evidence="2 3" key="1">
    <citation type="submission" date="2017-05" db="EMBL/GenBank/DDBJ databases">
        <authorList>
            <person name="Varghese N."/>
            <person name="Submissions S."/>
        </authorList>
    </citation>
    <scope>NUCLEOTIDE SEQUENCE [LARGE SCALE GENOMIC DNA]</scope>
    <source>
        <strain evidence="2 3">DSM 29734</strain>
    </source>
</reference>
<dbReference type="EMBL" id="FXTY01000005">
    <property type="protein sequence ID" value="SMP25279.1"/>
    <property type="molecule type" value="Genomic_DNA"/>
</dbReference>
<dbReference type="Proteomes" id="UP001157961">
    <property type="component" value="Unassembled WGS sequence"/>
</dbReference>
<evidence type="ECO:0000256" key="1">
    <source>
        <dbReference type="SAM" id="SignalP"/>
    </source>
</evidence>
<accession>A0ABY1P458</accession>
<name>A0ABY1P458_9RHOB</name>
<dbReference type="Pfam" id="PF14559">
    <property type="entry name" value="TPR_19"/>
    <property type="match status" value="1"/>
</dbReference>
<dbReference type="InterPro" id="IPR011990">
    <property type="entry name" value="TPR-like_helical_dom_sf"/>
</dbReference>
<organism evidence="2 3">
    <name type="scientific">Shimia sagamensis</name>
    <dbReference type="NCBI Taxonomy" id="1566352"/>
    <lineage>
        <taxon>Bacteria</taxon>
        <taxon>Pseudomonadati</taxon>
        <taxon>Pseudomonadota</taxon>
        <taxon>Alphaproteobacteria</taxon>
        <taxon>Rhodobacterales</taxon>
        <taxon>Roseobacteraceae</taxon>
    </lineage>
</organism>
<proteinExistence type="predicted"/>
<keyword evidence="1" id="KW-0732">Signal</keyword>
<dbReference type="RefSeq" id="WP_283426502.1">
    <property type="nucleotide sequence ID" value="NZ_FXTY01000005.1"/>
</dbReference>
<dbReference type="Gene3D" id="1.25.40.10">
    <property type="entry name" value="Tetratricopeptide repeat domain"/>
    <property type="match status" value="1"/>
</dbReference>
<evidence type="ECO:0008006" key="4">
    <source>
        <dbReference type="Google" id="ProtNLM"/>
    </source>
</evidence>
<feature type="signal peptide" evidence="1">
    <location>
        <begin position="1"/>
        <end position="24"/>
    </location>
</feature>
<protein>
    <recommendedName>
        <fullName evidence="4">DUF560 domain-containing protein</fullName>
    </recommendedName>
</protein>
<feature type="chain" id="PRO_5046209879" description="DUF560 domain-containing protein" evidence="1">
    <location>
        <begin position="25"/>
        <end position="425"/>
    </location>
</feature>
<evidence type="ECO:0000313" key="3">
    <source>
        <dbReference type="Proteomes" id="UP001157961"/>
    </source>
</evidence>
<sequence length="425" mass="47118">MAKALFQKFHVCLLSLTLLVGVTAVTSDQAEANTPPQSVLEVEQAFDYAMAALDAGRPEIAIPVLQNILAQDPKLIRVRLELARAYFMAKQWARSREEFFRVLSGDLPEPVRKTVLSFIRQIDARRGFDWDLSLGFTTAGGTRTYDSDIVHADTAFGVLPFSITRGEEERVPALQATGAMNFRRELGGNANGTTNTLGFASLGFDLLEAEGRRYDTVQLRAKFGLRLLSEKTTASIGPFATTQWAAGEPYEDRFGLEAAFERRSLMGGSAYGGLSYATVDNRANSAFDGHFLSALAGFRRSVGGRSVVGSELYYERRTADQMWVGRQGYQSLKWSVYSSVDVGSGWTLSPRLYVRHRDVLEQHASWVNNADETGIGGSLRVEKTNTFLPGGYTPYFQIDAERMKSDVEAFNSRVLGFQIGVERRF</sequence>
<comment type="caution">
    <text evidence="2">The sequence shown here is derived from an EMBL/GenBank/DDBJ whole genome shotgun (WGS) entry which is preliminary data.</text>
</comment>
<keyword evidence="3" id="KW-1185">Reference proteome</keyword>
<gene>
    <name evidence="2" type="ORF">SAMN06265373_10580</name>
</gene>
<evidence type="ECO:0000313" key="2">
    <source>
        <dbReference type="EMBL" id="SMP25279.1"/>
    </source>
</evidence>
<dbReference type="SUPFAM" id="SSF48452">
    <property type="entry name" value="TPR-like"/>
    <property type="match status" value="1"/>
</dbReference>